<dbReference type="GO" id="GO:0016987">
    <property type="term" value="F:sigma factor activity"/>
    <property type="evidence" value="ECO:0007669"/>
    <property type="project" value="UniProtKB-KW"/>
</dbReference>
<dbReference type="Gene3D" id="1.10.1740.10">
    <property type="match status" value="1"/>
</dbReference>
<evidence type="ECO:0000313" key="8">
    <source>
        <dbReference type="Proteomes" id="UP000189818"/>
    </source>
</evidence>
<reference evidence="8" key="1">
    <citation type="submission" date="2017-02" db="EMBL/GenBank/DDBJ databases">
        <authorList>
            <person name="Varghese N."/>
            <person name="Submissions S."/>
        </authorList>
    </citation>
    <scope>NUCLEOTIDE SEQUENCE [LARGE SCALE GENOMIC DNA]</scope>
    <source>
        <strain evidence="8">UM2</strain>
    </source>
</reference>
<evidence type="ECO:0000259" key="6">
    <source>
        <dbReference type="Pfam" id="PF08281"/>
    </source>
</evidence>
<evidence type="ECO:0000256" key="1">
    <source>
        <dbReference type="ARBA" id="ARBA00010641"/>
    </source>
</evidence>
<dbReference type="SUPFAM" id="SSF88946">
    <property type="entry name" value="Sigma2 domain of RNA polymerase sigma factors"/>
    <property type="match status" value="1"/>
</dbReference>
<dbReference type="InterPro" id="IPR036388">
    <property type="entry name" value="WH-like_DNA-bd_sf"/>
</dbReference>
<dbReference type="PANTHER" id="PTHR43133">
    <property type="entry name" value="RNA POLYMERASE ECF-TYPE SIGMA FACTO"/>
    <property type="match status" value="1"/>
</dbReference>
<dbReference type="CDD" id="cd06171">
    <property type="entry name" value="Sigma70_r4"/>
    <property type="match status" value="1"/>
</dbReference>
<evidence type="ECO:0000313" key="7">
    <source>
        <dbReference type="EMBL" id="SKB39679.1"/>
    </source>
</evidence>
<dbReference type="RefSeq" id="WP_236036075.1">
    <property type="nucleotide sequence ID" value="NZ_JBHRVT010000003.1"/>
</dbReference>
<dbReference type="Proteomes" id="UP000189818">
    <property type="component" value="Unassembled WGS sequence"/>
</dbReference>
<dbReference type="InterPro" id="IPR014284">
    <property type="entry name" value="RNA_pol_sigma-70_dom"/>
</dbReference>
<dbReference type="NCBIfam" id="TIGR02937">
    <property type="entry name" value="sigma70-ECF"/>
    <property type="match status" value="1"/>
</dbReference>
<dbReference type="Gene3D" id="1.10.10.10">
    <property type="entry name" value="Winged helix-like DNA-binding domain superfamily/Winged helix DNA-binding domain"/>
    <property type="match status" value="1"/>
</dbReference>
<comment type="similarity">
    <text evidence="1">Belongs to the sigma-70 factor family. ECF subfamily.</text>
</comment>
<dbReference type="GO" id="GO:0003677">
    <property type="term" value="F:DNA binding"/>
    <property type="evidence" value="ECO:0007669"/>
    <property type="project" value="InterPro"/>
</dbReference>
<dbReference type="InterPro" id="IPR013324">
    <property type="entry name" value="RNA_pol_sigma_r3/r4-like"/>
</dbReference>
<gene>
    <name evidence="7" type="ORF">SAMN06295920_102296</name>
</gene>
<proteinExistence type="inferred from homology"/>
<evidence type="ECO:0000259" key="5">
    <source>
        <dbReference type="Pfam" id="PF04542"/>
    </source>
</evidence>
<sequence>MSSHRVAWDETGEIIRFILKAVDGTELRTSDVTEFERALLDLLPRLRRFARALALDAADADDLCQIALERALKAEAQWEKGSRLDSWMYRIMRNCWIDEVRARKRRSETFVAEEEGLAVGEADDRRIEARVELGHVDRAMAALPPEQREVIALILVEGLAYREAAELLDLPMGTITSRLVRGRQALLEMLGEAA</sequence>
<name>A0A1T5AXY6_9SPHN</name>
<evidence type="ECO:0000256" key="4">
    <source>
        <dbReference type="ARBA" id="ARBA00023163"/>
    </source>
</evidence>
<keyword evidence="8" id="KW-1185">Reference proteome</keyword>
<protein>
    <submittedName>
        <fullName evidence="7">RNA polymerase sigma-70 factor, ECF subfamily</fullName>
    </submittedName>
</protein>
<dbReference type="Pfam" id="PF04542">
    <property type="entry name" value="Sigma70_r2"/>
    <property type="match status" value="1"/>
</dbReference>
<keyword evidence="2" id="KW-0805">Transcription regulation</keyword>
<feature type="domain" description="RNA polymerase sigma factor 70 region 4 type 2" evidence="6">
    <location>
        <begin position="136"/>
        <end position="186"/>
    </location>
</feature>
<accession>A0A1T5AXY6</accession>
<dbReference type="InterPro" id="IPR039425">
    <property type="entry name" value="RNA_pol_sigma-70-like"/>
</dbReference>
<dbReference type="GO" id="GO:0006352">
    <property type="term" value="P:DNA-templated transcription initiation"/>
    <property type="evidence" value="ECO:0007669"/>
    <property type="project" value="InterPro"/>
</dbReference>
<dbReference type="InterPro" id="IPR013249">
    <property type="entry name" value="RNA_pol_sigma70_r4_t2"/>
</dbReference>
<dbReference type="PANTHER" id="PTHR43133:SF25">
    <property type="entry name" value="RNA POLYMERASE SIGMA FACTOR RFAY-RELATED"/>
    <property type="match status" value="1"/>
</dbReference>
<dbReference type="InterPro" id="IPR013325">
    <property type="entry name" value="RNA_pol_sigma_r2"/>
</dbReference>
<feature type="domain" description="RNA polymerase sigma-70 region 2" evidence="5">
    <location>
        <begin position="42"/>
        <end position="106"/>
    </location>
</feature>
<evidence type="ECO:0000256" key="2">
    <source>
        <dbReference type="ARBA" id="ARBA00023015"/>
    </source>
</evidence>
<dbReference type="AlphaFoldDB" id="A0A1T5AXY6"/>
<dbReference type="EMBL" id="FUYM01000002">
    <property type="protein sequence ID" value="SKB39679.1"/>
    <property type="molecule type" value="Genomic_DNA"/>
</dbReference>
<keyword evidence="4" id="KW-0804">Transcription</keyword>
<dbReference type="STRING" id="439228.SAMN06295920_102296"/>
<evidence type="ECO:0000256" key="3">
    <source>
        <dbReference type="ARBA" id="ARBA00023082"/>
    </source>
</evidence>
<organism evidence="7 8">
    <name type="scientific">Rhizorhabdus histidinilytica</name>
    <dbReference type="NCBI Taxonomy" id="439228"/>
    <lineage>
        <taxon>Bacteria</taxon>
        <taxon>Pseudomonadati</taxon>
        <taxon>Pseudomonadota</taxon>
        <taxon>Alphaproteobacteria</taxon>
        <taxon>Sphingomonadales</taxon>
        <taxon>Sphingomonadaceae</taxon>
        <taxon>Rhizorhabdus</taxon>
    </lineage>
</organism>
<dbReference type="SUPFAM" id="SSF88659">
    <property type="entry name" value="Sigma3 and sigma4 domains of RNA polymerase sigma factors"/>
    <property type="match status" value="1"/>
</dbReference>
<dbReference type="InterPro" id="IPR007627">
    <property type="entry name" value="RNA_pol_sigma70_r2"/>
</dbReference>
<keyword evidence="3" id="KW-0731">Sigma factor</keyword>
<dbReference type="Pfam" id="PF08281">
    <property type="entry name" value="Sigma70_r4_2"/>
    <property type="match status" value="1"/>
</dbReference>